<accession>A0AAU7DE99</accession>
<feature type="compositionally biased region" description="Basic and acidic residues" evidence="1">
    <location>
        <begin position="186"/>
        <end position="196"/>
    </location>
</feature>
<keyword evidence="2" id="KW-0732">Signal</keyword>
<feature type="compositionally biased region" description="Low complexity" evidence="1">
    <location>
        <begin position="201"/>
        <end position="216"/>
    </location>
</feature>
<feature type="signal peptide" evidence="2">
    <location>
        <begin position="1"/>
        <end position="21"/>
    </location>
</feature>
<evidence type="ECO:0000256" key="2">
    <source>
        <dbReference type="SAM" id="SignalP"/>
    </source>
</evidence>
<feature type="compositionally biased region" description="Low complexity" evidence="1">
    <location>
        <begin position="235"/>
        <end position="254"/>
    </location>
</feature>
<sequence>MKSVHLALCTLLLSSTLTAFASRQILPAGSLINCTVSENKLSSKTTAIGDPVLCKASMTTRNGSTRLPFNTYLEGRFEDYKDPGHFVGKGWMELKFDRLVIEPRTVIPLEARVVDVPGFAVDQKGRILGKGHATRDIVMWSIPILWPIDLLTLPGRGPRPTLKTETRLTLKVMDDTEVPVIDDPERDPSGLYRREPSAYNDAPQDQPQQQVAQEAPPQQPAYQPPPPAYQPPPQQYQQQDQYQQPQYQPPQYQQPQSYVAPAPVAAYVMPMYVAPAPVVYVYAAPPPPPVRVYMYAPPSVAMWSAPRTVVYQSPAAYRSLYGY</sequence>
<reference evidence="3" key="1">
    <citation type="submission" date="2023-03" db="EMBL/GenBank/DDBJ databases">
        <title>Edaphobacter sp.</title>
        <authorList>
            <person name="Huber K.J."/>
            <person name="Papendorf J."/>
            <person name="Pilke C."/>
            <person name="Bunk B."/>
            <person name="Sproeer C."/>
            <person name="Pester M."/>
        </authorList>
    </citation>
    <scope>NUCLEOTIDE SEQUENCE</scope>
    <source>
        <strain evidence="3">DSM 110680</strain>
    </source>
</reference>
<organism evidence="3">
    <name type="scientific">Telmatobacter sp. DSM 110680</name>
    <dbReference type="NCBI Taxonomy" id="3036704"/>
    <lineage>
        <taxon>Bacteria</taxon>
        <taxon>Pseudomonadati</taxon>
        <taxon>Acidobacteriota</taxon>
        <taxon>Terriglobia</taxon>
        <taxon>Terriglobales</taxon>
        <taxon>Acidobacteriaceae</taxon>
        <taxon>Telmatobacter</taxon>
    </lineage>
</organism>
<evidence type="ECO:0000313" key="3">
    <source>
        <dbReference type="EMBL" id="XBH15467.1"/>
    </source>
</evidence>
<gene>
    <name evidence="3" type="ORF">P8935_12900</name>
</gene>
<feature type="chain" id="PRO_5043941266" evidence="2">
    <location>
        <begin position="22"/>
        <end position="323"/>
    </location>
</feature>
<protein>
    <submittedName>
        <fullName evidence="3">Uncharacterized protein</fullName>
    </submittedName>
</protein>
<dbReference type="EMBL" id="CP121196">
    <property type="protein sequence ID" value="XBH15467.1"/>
    <property type="molecule type" value="Genomic_DNA"/>
</dbReference>
<dbReference type="AlphaFoldDB" id="A0AAU7DE99"/>
<dbReference type="RefSeq" id="WP_348260700.1">
    <property type="nucleotide sequence ID" value="NZ_CP121196.1"/>
</dbReference>
<feature type="compositionally biased region" description="Acidic residues" evidence="1">
    <location>
        <begin position="175"/>
        <end position="185"/>
    </location>
</feature>
<feature type="compositionally biased region" description="Pro residues" evidence="1">
    <location>
        <begin position="217"/>
        <end position="234"/>
    </location>
</feature>
<feature type="region of interest" description="Disordered" evidence="1">
    <location>
        <begin position="175"/>
        <end position="254"/>
    </location>
</feature>
<evidence type="ECO:0000256" key="1">
    <source>
        <dbReference type="SAM" id="MobiDB-lite"/>
    </source>
</evidence>
<proteinExistence type="predicted"/>
<name>A0AAU7DE99_9BACT</name>